<gene>
    <name evidence="2" type="ORF">BU23DRAFT_566718</name>
</gene>
<dbReference type="EMBL" id="ML976671">
    <property type="protein sequence ID" value="KAF1975124.1"/>
    <property type="molecule type" value="Genomic_DNA"/>
</dbReference>
<feature type="region of interest" description="Disordered" evidence="1">
    <location>
        <begin position="286"/>
        <end position="314"/>
    </location>
</feature>
<accession>A0A6A5VD95</accession>
<feature type="compositionally biased region" description="Low complexity" evidence="1">
    <location>
        <begin position="287"/>
        <end position="314"/>
    </location>
</feature>
<evidence type="ECO:0000256" key="1">
    <source>
        <dbReference type="SAM" id="MobiDB-lite"/>
    </source>
</evidence>
<name>A0A6A5VD95_9PLEO</name>
<dbReference type="Proteomes" id="UP000800036">
    <property type="component" value="Unassembled WGS sequence"/>
</dbReference>
<evidence type="ECO:0000313" key="3">
    <source>
        <dbReference type="Proteomes" id="UP000800036"/>
    </source>
</evidence>
<keyword evidence="3" id="KW-1185">Reference proteome</keyword>
<reference evidence="2" key="1">
    <citation type="journal article" date="2020" name="Stud. Mycol.">
        <title>101 Dothideomycetes genomes: a test case for predicting lifestyles and emergence of pathogens.</title>
        <authorList>
            <person name="Haridas S."/>
            <person name="Albert R."/>
            <person name="Binder M."/>
            <person name="Bloem J."/>
            <person name="Labutti K."/>
            <person name="Salamov A."/>
            <person name="Andreopoulos B."/>
            <person name="Baker S."/>
            <person name="Barry K."/>
            <person name="Bills G."/>
            <person name="Bluhm B."/>
            <person name="Cannon C."/>
            <person name="Castanera R."/>
            <person name="Culley D."/>
            <person name="Daum C."/>
            <person name="Ezra D."/>
            <person name="Gonzalez J."/>
            <person name="Henrissat B."/>
            <person name="Kuo A."/>
            <person name="Liang C."/>
            <person name="Lipzen A."/>
            <person name="Lutzoni F."/>
            <person name="Magnuson J."/>
            <person name="Mondo S."/>
            <person name="Nolan M."/>
            <person name="Ohm R."/>
            <person name="Pangilinan J."/>
            <person name="Park H.-J."/>
            <person name="Ramirez L."/>
            <person name="Alfaro M."/>
            <person name="Sun H."/>
            <person name="Tritt A."/>
            <person name="Yoshinaga Y."/>
            <person name="Zwiers L.-H."/>
            <person name="Turgeon B."/>
            <person name="Goodwin S."/>
            <person name="Spatafora J."/>
            <person name="Crous P."/>
            <person name="Grigoriev I."/>
        </authorList>
    </citation>
    <scope>NUCLEOTIDE SEQUENCE</scope>
    <source>
        <strain evidence="2">CBS 107.79</strain>
    </source>
</reference>
<proteinExistence type="predicted"/>
<dbReference type="AlphaFoldDB" id="A0A6A5VD95"/>
<sequence>MGNCSKLSMSEPQPTLAMAPQLPQEVLDLIYDETFSDNAWKIRITLSPAGRLCSPDLKKASNDDNHTRPMIVLIRELYRHLIARPNPPLFKIKKISIPRFTVVGLIDRIFTDDNSSGATLHRYITRYEDASQDLRFENSLLDDLRRAVALLHRFRDLQQLTVGVDLIEFLFFLGRDAIKHRFITRDCLLWMILAGLVTEQATNRVKLVFHWKDFLYENFEKAGEGFPASFTNATRRRLEGEIVDMVRVRASGFTEVQRAIDHRMTFHVVDLPTFVGVLQSAAHQAFGPAPGTTHPGGPSFPTPSRRSFSSAPSF</sequence>
<protein>
    <submittedName>
        <fullName evidence="2">Uncharacterized protein</fullName>
    </submittedName>
</protein>
<organism evidence="2 3">
    <name type="scientific">Bimuria novae-zelandiae CBS 107.79</name>
    <dbReference type="NCBI Taxonomy" id="1447943"/>
    <lineage>
        <taxon>Eukaryota</taxon>
        <taxon>Fungi</taxon>
        <taxon>Dikarya</taxon>
        <taxon>Ascomycota</taxon>
        <taxon>Pezizomycotina</taxon>
        <taxon>Dothideomycetes</taxon>
        <taxon>Pleosporomycetidae</taxon>
        <taxon>Pleosporales</taxon>
        <taxon>Massarineae</taxon>
        <taxon>Didymosphaeriaceae</taxon>
        <taxon>Bimuria</taxon>
    </lineage>
</organism>
<evidence type="ECO:0000313" key="2">
    <source>
        <dbReference type="EMBL" id="KAF1975124.1"/>
    </source>
</evidence>